<dbReference type="Proteomes" id="UP001602013">
    <property type="component" value="Unassembled WGS sequence"/>
</dbReference>
<dbReference type="EMBL" id="JBIASD010000021">
    <property type="protein sequence ID" value="MFF3669382.1"/>
    <property type="molecule type" value="Genomic_DNA"/>
</dbReference>
<feature type="signal peptide" evidence="5">
    <location>
        <begin position="1"/>
        <end position="22"/>
    </location>
</feature>
<evidence type="ECO:0000313" key="8">
    <source>
        <dbReference type="Proteomes" id="UP001602013"/>
    </source>
</evidence>
<dbReference type="InterPro" id="IPR028081">
    <property type="entry name" value="Leu-bd"/>
</dbReference>
<dbReference type="RefSeq" id="WP_387415420.1">
    <property type="nucleotide sequence ID" value="NZ_JBIASD010000021.1"/>
</dbReference>
<evidence type="ECO:0000313" key="7">
    <source>
        <dbReference type="EMBL" id="MFF3669382.1"/>
    </source>
</evidence>
<evidence type="ECO:0000256" key="4">
    <source>
        <dbReference type="ARBA" id="ARBA00022970"/>
    </source>
</evidence>
<evidence type="ECO:0000256" key="3">
    <source>
        <dbReference type="ARBA" id="ARBA00022729"/>
    </source>
</evidence>
<reference evidence="7 8" key="1">
    <citation type="submission" date="2024-10" db="EMBL/GenBank/DDBJ databases">
        <title>The Natural Products Discovery Center: Release of the First 8490 Sequenced Strains for Exploring Actinobacteria Biosynthetic Diversity.</title>
        <authorList>
            <person name="Kalkreuter E."/>
            <person name="Kautsar S.A."/>
            <person name="Yang D."/>
            <person name="Bader C.D."/>
            <person name="Teijaro C.N."/>
            <person name="Fluegel L."/>
            <person name="Davis C.M."/>
            <person name="Simpson J.R."/>
            <person name="Lauterbach L."/>
            <person name="Steele A.D."/>
            <person name="Gui C."/>
            <person name="Meng S."/>
            <person name="Li G."/>
            <person name="Viehrig K."/>
            <person name="Ye F."/>
            <person name="Su P."/>
            <person name="Kiefer A.F."/>
            <person name="Nichols A."/>
            <person name="Cepeda A.J."/>
            <person name="Yan W."/>
            <person name="Fan B."/>
            <person name="Jiang Y."/>
            <person name="Adhikari A."/>
            <person name="Zheng C.-J."/>
            <person name="Schuster L."/>
            <person name="Cowan T.M."/>
            <person name="Smanski M.J."/>
            <person name="Chevrette M.G."/>
            <person name="De Carvalho L.P.S."/>
            <person name="Shen B."/>
        </authorList>
    </citation>
    <scope>NUCLEOTIDE SEQUENCE [LARGE SCALE GENOMIC DNA]</scope>
    <source>
        <strain evidence="7 8">NPDC002173</strain>
    </source>
</reference>
<gene>
    <name evidence="7" type="ORF">ACFYXI_27705</name>
</gene>
<name>A0ABW6SWJ7_9ACTN</name>
<comment type="caution">
    <text evidence="7">The sequence shown here is derived from an EMBL/GenBank/DDBJ whole genome shotgun (WGS) entry which is preliminary data.</text>
</comment>
<organism evidence="7 8">
    <name type="scientific">Microtetraspora malaysiensis</name>
    <dbReference type="NCBI Taxonomy" id="161358"/>
    <lineage>
        <taxon>Bacteria</taxon>
        <taxon>Bacillati</taxon>
        <taxon>Actinomycetota</taxon>
        <taxon>Actinomycetes</taxon>
        <taxon>Streptosporangiales</taxon>
        <taxon>Streptosporangiaceae</taxon>
        <taxon>Microtetraspora</taxon>
    </lineage>
</organism>
<dbReference type="PANTHER" id="PTHR30483:SF6">
    <property type="entry name" value="PERIPLASMIC BINDING PROTEIN OF ABC TRANSPORTER FOR NATURAL AMINO ACIDS"/>
    <property type="match status" value="1"/>
</dbReference>
<proteinExistence type="inferred from homology"/>
<dbReference type="InterPro" id="IPR028082">
    <property type="entry name" value="Peripla_BP_I"/>
</dbReference>
<feature type="chain" id="PRO_5047109812" evidence="5">
    <location>
        <begin position="23"/>
        <end position="394"/>
    </location>
</feature>
<dbReference type="SUPFAM" id="SSF53822">
    <property type="entry name" value="Periplasmic binding protein-like I"/>
    <property type="match status" value="1"/>
</dbReference>
<protein>
    <submittedName>
        <fullName evidence="7">ABC transporter substrate-binding protein</fullName>
    </submittedName>
</protein>
<feature type="domain" description="Leucine-binding protein" evidence="6">
    <location>
        <begin position="31"/>
        <end position="381"/>
    </location>
</feature>
<accession>A0ABW6SWJ7</accession>
<keyword evidence="3 5" id="KW-0732">Signal</keyword>
<evidence type="ECO:0000259" key="6">
    <source>
        <dbReference type="Pfam" id="PF13458"/>
    </source>
</evidence>
<keyword evidence="8" id="KW-1185">Reference proteome</keyword>
<dbReference type="Gene3D" id="3.40.50.2300">
    <property type="match status" value="2"/>
</dbReference>
<evidence type="ECO:0000256" key="1">
    <source>
        <dbReference type="ARBA" id="ARBA00010062"/>
    </source>
</evidence>
<keyword evidence="4" id="KW-0029">Amino-acid transport</keyword>
<evidence type="ECO:0000256" key="5">
    <source>
        <dbReference type="SAM" id="SignalP"/>
    </source>
</evidence>
<comment type="similarity">
    <text evidence="1">Belongs to the leucine-binding protein family.</text>
</comment>
<dbReference type="PANTHER" id="PTHR30483">
    <property type="entry name" value="LEUCINE-SPECIFIC-BINDING PROTEIN"/>
    <property type="match status" value="1"/>
</dbReference>
<keyword evidence="2" id="KW-0813">Transport</keyword>
<dbReference type="InterPro" id="IPR000709">
    <property type="entry name" value="Leu_Ile_Val-bd"/>
</dbReference>
<sequence>MRKPAVAVLAVAVALAASGCAAKEAGGTPVITIGLIGPVTGPLAVLGTGQQNSLQTEIDKINASGGLAGSQLRLVVRDSGLDPGKVVQAATELAGDEQVKFIVGPSLTSFYNAAKETLERNKKINCQPGVAAGSFADLKYGFRAQDSTEIDIAKALELLKSEGGKTFGLIYENDDTGKAVDALLARQRNGMTYLGFQTSRPDDQSHAAYVEKLKNADAIFFSNNVGGAKTIAAAGAAGYRGRLIGAGSGAQNIAFVEGAGDAAKGVVFEMPNYQYPTRDRASWEPGYRAHIEAVEKRFGVNVGPRTGARSPKGTAMAADCLYAYAAAVKAAGGTDPDTVAAAMEKLDLPADATPSGNSVTPGTAHEFYDAADVRIYQWDKDEQGWFTRELRVAP</sequence>
<dbReference type="PRINTS" id="PR00337">
    <property type="entry name" value="LEUILEVALBP"/>
</dbReference>
<dbReference type="InterPro" id="IPR051010">
    <property type="entry name" value="BCAA_transport"/>
</dbReference>
<dbReference type="Pfam" id="PF13458">
    <property type="entry name" value="Peripla_BP_6"/>
    <property type="match status" value="1"/>
</dbReference>
<dbReference type="PROSITE" id="PS51257">
    <property type="entry name" value="PROKAR_LIPOPROTEIN"/>
    <property type="match status" value="1"/>
</dbReference>
<evidence type="ECO:0000256" key="2">
    <source>
        <dbReference type="ARBA" id="ARBA00022448"/>
    </source>
</evidence>